<evidence type="ECO:0000313" key="2">
    <source>
        <dbReference type="EMBL" id="JAA65028.1"/>
    </source>
</evidence>
<sequence length="72" mass="8005">MNAFLITVLMVTLFAFKVSAPLPPNCAEVTCNREGCSQFDCSCGTYKDLCGCCDLCYKCPDEQCNSYFFDLC</sequence>
<evidence type="ECO:0000256" key="1">
    <source>
        <dbReference type="SAM" id="SignalP"/>
    </source>
</evidence>
<keyword evidence="1" id="KW-0732">Signal</keyword>
<feature type="chain" id="PRO_5003982163" evidence="1">
    <location>
        <begin position="21"/>
        <end position="72"/>
    </location>
</feature>
<reference evidence="2" key="1">
    <citation type="submission" date="2012-11" db="EMBL/GenBank/DDBJ databases">
        <authorList>
            <person name="Lucero-Rivera Y.E."/>
            <person name="Tovar-Ramirez D."/>
        </authorList>
    </citation>
    <scope>NUCLEOTIDE SEQUENCE</scope>
    <source>
        <tissue evidence="2">Salivary gland</tissue>
    </source>
</reference>
<accession>L7MMW0</accession>
<feature type="signal peptide" evidence="1">
    <location>
        <begin position="1"/>
        <end position="20"/>
    </location>
</feature>
<name>L7MMW0_RHIPC</name>
<feature type="non-terminal residue" evidence="2">
    <location>
        <position position="72"/>
    </location>
</feature>
<dbReference type="AlphaFoldDB" id="L7MMW0"/>
<dbReference type="EMBL" id="GACK01000006">
    <property type="protein sequence ID" value="JAA65028.1"/>
    <property type="molecule type" value="mRNA"/>
</dbReference>
<organism evidence="2">
    <name type="scientific">Rhipicephalus pulchellus</name>
    <name type="common">Yellow backed tick</name>
    <name type="synonym">Dermacentor pulchellus</name>
    <dbReference type="NCBI Taxonomy" id="72859"/>
    <lineage>
        <taxon>Eukaryota</taxon>
        <taxon>Metazoa</taxon>
        <taxon>Ecdysozoa</taxon>
        <taxon>Arthropoda</taxon>
        <taxon>Chelicerata</taxon>
        <taxon>Arachnida</taxon>
        <taxon>Acari</taxon>
        <taxon>Parasitiformes</taxon>
        <taxon>Ixodida</taxon>
        <taxon>Ixodoidea</taxon>
        <taxon>Ixodidae</taxon>
        <taxon>Rhipicephalinae</taxon>
        <taxon>Rhipicephalus</taxon>
        <taxon>Rhipicephalus</taxon>
    </lineage>
</organism>
<protein>
    <submittedName>
        <fullName evidence="2">Putative metastriate insulin growth factor binding protein</fullName>
    </submittedName>
</protein>
<proteinExistence type="evidence at transcript level"/>
<reference evidence="2" key="2">
    <citation type="journal article" date="2015" name="J. Proteomics">
        <title>Sexual differences in the sialomes of the zebra tick, Rhipicephalus pulchellus.</title>
        <authorList>
            <person name="Tan A.W."/>
            <person name="Francischetti I.M."/>
            <person name="Slovak M."/>
            <person name="Kini R.M."/>
            <person name="Ribeiro J.M."/>
        </authorList>
    </citation>
    <scope>NUCLEOTIDE SEQUENCE</scope>
    <source>
        <tissue evidence="2">Salivary gland</tissue>
    </source>
</reference>